<sequence length="96" mass="11014">MANLYVMAKVTVRPEKVSQASVLLAELARKSEEESGCLYYKILPAMDQSNVFTTLELWESEEAEQQHWGTDHLKNILPQLSPLLAMEARIEKYTEE</sequence>
<gene>
    <name evidence="2" type="ORF">ACCI49_16610</name>
</gene>
<keyword evidence="2" id="KW-0503">Monooxygenase</keyword>
<keyword evidence="2" id="KW-0560">Oxidoreductase</keyword>
<dbReference type="GO" id="GO:0004497">
    <property type="term" value="F:monooxygenase activity"/>
    <property type="evidence" value="ECO:0007669"/>
    <property type="project" value="UniProtKB-KW"/>
</dbReference>
<dbReference type="PANTHER" id="PTHR33336">
    <property type="entry name" value="QUINOL MONOOXYGENASE YGIN-RELATED"/>
    <property type="match status" value="1"/>
</dbReference>
<dbReference type="PANTHER" id="PTHR33336:SF3">
    <property type="entry name" value="ABM DOMAIN-CONTAINING PROTEIN"/>
    <property type="match status" value="1"/>
</dbReference>
<dbReference type="EC" id="1.-.-.-" evidence="2"/>
<dbReference type="InterPro" id="IPR050744">
    <property type="entry name" value="AI-2_Isomerase_LsrG"/>
</dbReference>
<dbReference type="Proteomes" id="UP001569428">
    <property type="component" value="Unassembled WGS sequence"/>
</dbReference>
<dbReference type="InterPro" id="IPR007138">
    <property type="entry name" value="ABM_dom"/>
</dbReference>
<dbReference type="EMBL" id="JBGMEK010000044">
    <property type="protein sequence ID" value="MFA0812537.1"/>
    <property type="molecule type" value="Genomic_DNA"/>
</dbReference>
<dbReference type="InterPro" id="IPR011008">
    <property type="entry name" value="Dimeric_a/b-barrel"/>
</dbReference>
<feature type="domain" description="ABM" evidence="1">
    <location>
        <begin position="4"/>
        <end position="92"/>
    </location>
</feature>
<dbReference type="RefSeq" id="WP_371840220.1">
    <property type="nucleotide sequence ID" value="NZ_JBGMEK010000044.1"/>
</dbReference>
<evidence type="ECO:0000313" key="3">
    <source>
        <dbReference type="Proteomes" id="UP001569428"/>
    </source>
</evidence>
<dbReference type="Pfam" id="PF03992">
    <property type="entry name" value="ABM"/>
    <property type="match status" value="1"/>
</dbReference>
<protein>
    <submittedName>
        <fullName evidence="2">Quinol monooxygenase</fullName>
        <ecNumber evidence="2">1.-.-.-</ecNumber>
    </submittedName>
</protein>
<organism evidence="2 3">
    <name type="scientific">Microbulbifer epialgicus</name>
    <dbReference type="NCBI Taxonomy" id="393907"/>
    <lineage>
        <taxon>Bacteria</taxon>
        <taxon>Pseudomonadati</taxon>
        <taxon>Pseudomonadota</taxon>
        <taxon>Gammaproteobacteria</taxon>
        <taxon>Cellvibrionales</taxon>
        <taxon>Microbulbiferaceae</taxon>
        <taxon>Microbulbifer</taxon>
    </lineage>
</organism>
<reference evidence="2 3" key="1">
    <citation type="submission" date="2024-08" db="EMBL/GenBank/DDBJ databases">
        <authorList>
            <person name="Ishaq N."/>
        </authorList>
    </citation>
    <scope>NUCLEOTIDE SEQUENCE [LARGE SCALE GENOMIC DNA]</scope>
    <source>
        <strain evidence="2 3">DSM 18651</strain>
    </source>
</reference>
<dbReference type="PROSITE" id="PS51725">
    <property type="entry name" value="ABM"/>
    <property type="match status" value="1"/>
</dbReference>
<evidence type="ECO:0000259" key="1">
    <source>
        <dbReference type="PROSITE" id="PS51725"/>
    </source>
</evidence>
<proteinExistence type="predicted"/>
<comment type="caution">
    <text evidence="2">The sequence shown here is derived from an EMBL/GenBank/DDBJ whole genome shotgun (WGS) entry which is preliminary data.</text>
</comment>
<keyword evidence="3" id="KW-1185">Reference proteome</keyword>
<dbReference type="Gene3D" id="3.30.70.100">
    <property type="match status" value="1"/>
</dbReference>
<accession>A0ABV4P3I4</accession>
<evidence type="ECO:0000313" key="2">
    <source>
        <dbReference type="EMBL" id="MFA0812537.1"/>
    </source>
</evidence>
<name>A0ABV4P3I4_9GAMM</name>
<dbReference type="SUPFAM" id="SSF54909">
    <property type="entry name" value="Dimeric alpha+beta barrel"/>
    <property type="match status" value="1"/>
</dbReference>